<evidence type="ECO:0000313" key="2">
    <source>
        <dbReference type="Proteomes" id="UP000499080"/>
    </source>
</evidence>
<name>A0A4Y2NX34_ARAVE</name>
<protein>
    <submittedName>
        <fullName evidence="1">Uncharacterized protein</fullName>
    </submittedName>
</protein>
<accession>A0A4Y2NX34</accession>
<sequence>MEKKMRTLTAAPYAMALVGRMGNLALCCMDQKLSCSVPSHPHFRLDITLFEESCSPGTAEYSGNNALRSEIFYSITTAEKLPGHYKL</sequence>
<evidence type="ECO:0000313" key="1">
    <source>
        <dbReference type="EMBL" id="GBN42830.1"/>
    </source>
</evidence>
<organism evidence="1 2">
    <name type="scientific">Araneus ventricosus</name>
    <name type="common">Orbweaver spider</name>
    <name type="synonym">Epeira ventricosa</name>
    <dbReference type="NCBI Taxonomy" id="182803"/>
    <lineage>
        <taxon>Eukaryota</taxon>
        <taxon>Metazoa</taxon>
        <taxon>Ecdysozoa</taxon>
        <taxon>Arthropoda</taxon>
        <taxon>Chelicerata</taxon>
        <taxon>Arachnida</taxon>
        <taxon>Araneae</taxon>
        <taxon>Araneomorphae</taxon>
        <taxon>Entelegynae</taxon>
        <taxon>Araneoidea</taxon>
        <taxon>Araneidae</taxon>
        <taxon>Araneus</taxon>
    </lineage>
</organism>
<dbReference type="AlphaFoldDB" id="A0A4Y2NX34"/>
<reference evidence="1 2" key="1">
    <citation type="journal article" date="2019" name="Sci. Rep.">
        <title>Orb-weaving spider Araneus ventricosus genome elucidates the spidroin gene catalogue.</title>
        <authorList>
            <person name="Kono N."/>
            <person name="Nakamura H."/>
            <person name="Ohtoshi R."/>
            <person name="Moran D.A.P."/>
            <person name="Shinohara A."/>
            <person name="Yoshida Y."/>
            <person name="Fujiwara M."/>
            <person name="Mori M."/>
            <person name="Tomita M."/>
            <person name="Arakawa K."/>
        </authorList>
    </citation>
    <scope>NUCLEOTIDE SEQUENCE [LARGE SCALE GENOMIC DNA]</scope>
</reference>
<proteinExistence type="predicted"/>
<dbReference type="EMBL" id="BGPR01009871">
    <property type="protein sequence ID" value="GBN42830.1"/>
    <property type="molecule type" value="Genomic_DNA"/>
</dbReference>
<gene>
    <name evidence="1" type="ORF">AVEN_149578_1</name>
</gene>
<keyword evidence="2" id="KW-1185">Reference proteome</keyword>
<comment type="caution">
    <text evidence="1">The sequence shown here is derived from an EMBL/GenBank/DDBJ whole genome shotgun (WGS) entry which is preliminary data.</text>
</comment>
<dbReference type="Proteomes" id="UP000499080">
    <property type="component" value="Unassembled WGS sequence"/>
</dbReference>